<dbReference type="GO" id="GO:0034058">
    <property type="term" value="P:endosomal vesicle fusion"/>
    <property type="evidence" value="ECO:0007669"/>
    <property type="project" value="TreeGrafter"/>
</dbReference>
<feature type="domain" description="Vacuolar protein sorting-associated protein 8 central" evidence="3">
    <location>
        <begin position="574"/>
        <end position="768"/>
    </location>
</feature>
<dbReference type="GO" id="GO:0030897">
    <property type="term" value="C:HOPS complex"/>
    <property type="evidence" value="ECO:0007669"/>
    <property type="project" value="TreeGrafter"/>
</dbReference>
<feature type="compositionally biased region" description="Low complexity" evidence="2">
    <location>
        <begin position="950"/>
        <end position="961"/>
    </location>
</feature>
<dbReference type="AlphaFoldDB" id="A0A0J9XFU6"/>
<dbReference type="EMBL" id="CCBN010000012">
    <property type="protein sequence ID" value="CDO55755.1"/>
    <property type="molecule type" value="Genomic_DNA"/>
</dbReference>
<protein>
    <submittedName>
        <fullName evidence="4">Similar to Saccharomyces cerevisiae YAL002W VPS8 Membrane-binding component of the CORVET complex</fullName>
    </submittedName>
</protein>
<feature type="region of interest" description="Disordered" evidence="2">
    <location>
        <begin position="944"/>
        <end position="963"/>
    </location>
</feature>
<dbReference type="PANTHER" id="PTHR12616">
    <property type="entry name" value="VACUOLAR PROTEIN SORTING VPS41"/>
    <property type="match status" value="1"/>
</dbReference>
<dbReference type="STRING" id="1173061.A0A0J9XFU6"/>
<evidence type="ECO:0000313" key="5">
    <source>
        <dbReference type="Proteomes" id="UP000242525"/>
    </source>
</evidence>
<dbReference type="Gene3D" id="2.130.10.10">
    <property type="entry name" value="YVTN repeat-like/Quinoprotein amine dehydrogenase"/>
    <property type="match status" value="1"/>
</dbReference>
<organism evidence="4 5">
    <name type="scientific">Geotrichum candidum</name>
    <name type="common">Oospora lactis</name>
    <name type="synonym">Dipodascus geotrichum</name>
    <dbReference type="NCBI Taxonomy" id="1173061"/>
    <lineage>
        <taxon>Eukaryota</taxon>
        <taxon>Fungi</taxon>
        <taxon>Dikarya</taxon>
        <taxon>Ascomycota</taxon>
        <taxon>Saccharomycotina</taxon>
        <taxon>Dipodascomycetes</taxon>
        <taxon>Dipodascales</taxon>
        <taxon>Dipodascaceae</taxon>
        <taxon>Geotrichum</taxon>
    </lineage>
</organism>
<evidence type="ECO:0000256" key="2">
    <source>
        <dbReference type="SAM" id="MobiDB-lite"/>
    </source>
</evidence>
<dbReference type="InterPro" id="IPR025941">
    <property type="entry name" value="Vps8_central_dom"/>
</dbReference>
<dbReference type="InterPro" id="IPR045111">
    <property type="entry name" value="Vps41/Vps8"/>
</dbReference>
<accession>A0A0J9XFU6</accession>
<sequence length="1048" mass="118282">MSNVNDDPARLHDNLDDAHTSDILSKSVVSIDQRFQTSFNLDDAGKSSNIGNGSEMDSHMKDPIRWTKLRKISSQLFSERSATRYGEPTCLLSNAIIAVGTARGYVMTFDYHQNLTAIIGTGTKSLRCGPVTALALSDDGTHLAVGHANGHIFTWELSKCSNYLIHISPLPANKKIRVDGHIEGSQIIHLGFIGTRHSALVSGDVHGMAFAHNATFTLLGRLVQSVKLIGRYPQELQSADMPGDLKPSTLFAMENLSHRTGDTDIGLVAVITPNLLGLITLYPAPKTQFKTGRPKSVSMLTGLSGCLSWHRSTASRAAPLLAYCWSNVVTIVEVHATQTYDLDVTLTPKNAKRFVGTQSIVSVRWLNDKVLALVTVTQYLHLLNYDTMTVSTVLDLSDKHIVHYDYFSEILNDLKLLDPVSNEVVPVVSADAYFNSISSYKGKLFMMGRYEFVVGSISNWSDKLLDTMESGDYRKAIELGINYYQGVYDSAVVELPSNEAERKKLVMKNLPEMIIASVLYTFKVYDTTSDKEEWSQNMVELTKVCLEAWNVVDRPDFILEQLFQLYKQYNQTEMFFDQISDVVSNLQTTPYISPSVFSEIVKLFVLKPAYHKRLEHLICSLDINSLDLNLIFSLGKEYRLVDSLFYLWSHILDDFISPFVKFLELAQSVDNQDQDDALKIYPYISYTLTGRVYPTGKTFEAEKAKSYVYFFIFHESLIAWPQQGGKVVRLAKPSDSDDEDGVDKNYPYLQKLMEFNSSAFFTALHEAFEDPLLNTVATTGDTVDPAIAFGRSVTRQKIIDILLDLELMIKDNETRLFLDVFIARNYPKYIQFISLPEDSVLKTLARLAACKSTDERVRADCELGITALLSVYTKRNEIPDEVLTDLTQNEYYEPLEYIYRGREDRFNLIKTKLRRLENTPNETPVEGKELLELISHVYKHISDKDEIEPNSDTSSSNSSSSGKINEVREELTHLIDTHFRALAKIDGGTRLARIVSRYAPELHENVHLLADDPALQRGYLASLMQCKELIPSKYISLYEKLNQNTTCK</sequence>
<dbReference type="SUPFAM" id="SSF50978">
    <property type="entry name" value="WD40 repeat-like"/>
    <property type="match status" value="1"/>
</dbReference>
<dbReference type="OrthoDB" id="289913at2759"/>
<gene>
    <name evidence="4" type="ORF">BN980_GECA12s01891g</name>
</gene>
<evidence type="ECO:0000259" key="3">
    <source>
        <dbReference type="Pfam" id="PF12816"/>
    </source>
</evidence>
<dbReference type="InterPro" id="IPR015943">
    <property type="entry name" value="WD40/YVTN_repeat-like_dom_sf"/>
</dbReference>
<dbReference type="InterPro" id="IPR036322">
    <property type="entry name" value="WD40_repeat_dom_sf"/>
</dbReference>
<evidence type="ECO:0000313" key="4">
    <source>
        <dbReference type="EMBL" id="CDO55755.1"/>
    </source>
</evidence>
<dbReference type="Proteomes" id="UP000242525">
    <property type="component" value="Unassembled WGS sequence"/>
</dbReference>
<name>A0A0J9XFU6_GEOCN</name>
<dbReference type="GO" id="GO:0006623">
    <property type="term" value="P:protein targeting to vacuole"/>
    <property type="evidence" value="ECO:0007669"/>
    <property type="project" value="InterPro"/>
</dbReference>
<dbReference type="Pfam" id="PF23410">
    <property type="entry name" value="Beta-prop_VPS8"/>
    <property type="match status" value="1"/>
</dbReference>
<dbReference type="Pfam" id="PF12816">
    <property type="entry name" value="TPR_Vps8"/>
    <property type="match status" value="1"/>
</dbReference>
<proteinExistence type="inferred from homology"/>
<keyword evidence="5" id="KW-1185">Reference proteome</keyword>
<comment type="similarity">
    <text evidence="1">Belongs to the VPS8 family.</text>
</comment>
<dbReference type="PANTHER" id="PTHR12616:SF8">
    <property type="entry name" value="VACUOLAR PROTEIN SORTING-ASSOCIATED PROTEIN 8 HOMOLOG"/>
    <property type="match status" value="1"/>
</dbReference>
<reference evidence="4" key="1">
    <citation type="submission" date="2014-03" db="EMBL/GenBank/DDBJ databases">
        <authorList>
            <person name="Casaregola S."/>
        </authorList>
    </citation>
    <scope>NUCLEOTIDE SEQUENCE [LARGE SCALE GENOMIC DNA]</scope>
    <source>
        <strain evidence="4">CLIB 918</strain>
    </source>
</reference>
<dbReference type="GO" id="GO:0005770">
    <property type="term" value="C:late endosome"/>
    <property type="evidence" value="ECO:0007669"/>
    <property type="project" value="TreeGrafter"/>
</dbReference>
<evidence type="ECO:0000256" key="1">
    <source>
        <dbReference type="ARBA" id="ARBA00009422"/>
    </source>
</evidence>
<comment type="caution">
    <text evidence="4">The sequence shown here is derived from an EMBL/GenBank/DDBJ whole genome shotgun (WGS) entry which is preliminary data.</text>
</comment>